<evidence type="ECO:0000256" key="1">
    <source>
        <dbReference type="SAM" id="MobiDB-lite"/>
    </source>
</evidence>
<feature type="compositionally biased region" description="Low complexity" evidence="1">
    <location>
        <begin position="50"/>
        <end position="61"/>
    </location>
</feature>
<evidence type="ECO:0000313" key="3">
    <source>
        <dbReference type="Proteomes" id="UP001066276"/>
    </source>
</evidence>
<accession>A0AAV7TK31</accession>
<feature type="compositionally biased region" description="Gly residues" evidence="1">
    <location>
        <begin position="116"/>
        <end position="125"/>
    </location>
</feature>
<dbReference type="EMBL" id="JANPWB010000006">
    <property type="protein sequence ID" value="KAJ1177007.1"/>
    <property type="molecule type" value="Genomic_DNA"/>
</dbReference>
<dbReference type="Proteomes" id="UP001066276">
    <property type="component" value="Chromosome 3_2"/>
</dbReference>
<dbReference type="AlphaFoldDB" id="A0AAV7TK31"/>
<evidence type="ECO:0000313" key="2">
    <source>
        <dbReference type="EMBL" id="KAJ1177007.1"/>
    </source>
</evidence>
<organism evidence="2 3">
    <name type="scientific">Pleurodeles waltl</name>
    <name type="common">Iberian ribbed newt</name>
    <dbReference type="NCBI Taxonomy" id="8319"/>
    <lineage>
        <taxon>Eukaryota</taxon>
        <taxon>Metazoa</taxon>
        <taxon>Chordata</taxon>
        <taxon>Craniata</taxon>
        <taxon>Vertebrata</taxon>
        <taxon>Euteleostomi</taxon>
        <taxon>Amphibia</taxon>
        <taxon>Batrachia</taxon>
        <taxon>Caudata</taxon>
        <taxon>Salamandroidea</taxon>
        <taxon>Salamandridae</taxon>
        <taxon>Pleurodelinae</taxon>
        <taxon>Pleurodeles</taxon>
    </lineage>
</organism>
<name>A0AAV7TK31_PLEWA</name>
<proteinExistence type="predicted"/>
<feature type="compositionally biased region" description="Polar residues" evidence="1">
    <location>
        <begin position="19"/>
        <end position="31"/>
    </location>
</feature>
<feature type="region of interest" description="Disordered" evidence="1">
    <location>
        <begin position="1"/>
        <end position="125"/>
    </location>
</feature>
<reference evidence="2" key="1">
    <citation type="journal article" date="2022" name="bioRxiv">
        <title>Sequencing and chromosome-scale assembly of the giantPleurodeles waltlgenome.</title>
        <authorList>
            <person name="Brown T."/>
            <person name="Elewa A."/>
            <person name="Iarovenko S."/>
            <person name="Subramanian E."/>
            <person name="Araus A.J."/>
            <person name="Petzold A."/>
            <person name="Susuki M."/>
            <person name="Suzuki K.-i.T."/>
            <person name="Hayashi T."/>
            <person name="Toyoda A."/>
            <person name="Oliveira C."/>
            <person name="Osipova E."/>
            <person name="Leigh N.D."/>
            <person name="Simon A."/>
            <person name="Yun M.H."/>
        </authorList>
    </citation>
    <scope>NUCLEOTIDE SEQUENCE</scope>
    <source>
        <strain evidence="2">20211129_DDA</strain>
        <tissue evidence="2">Liver</tissue>
    </source>
</reference>
<sequence length="125" mass="12588">MLERPFPPGRPDVSGPRPTAQSSRSGAQSESPGPLLSRHQTPEGRRGRARLAAQAASQVAPRPCPSSGAELCSPAGAAQPRSKQPPSGKGPSRVLRDSGGASGLPPDGPQRATVDRGGGALADPS</sequence>
<protein>
    <submittedName>
        <fullName evidence="2">Uncharacterized protein</fullName>
    </submittedName>
</protein>
<comment type="caution">
    <text evidence="2">The sequence shown here is derived from an EMBL/GenBank/DDBJ whole genome shotgun (WGS) entry which is preliminary data.</text>
</comment>
<keyword evidence="3" id="KW-1185">Reference proteome</keyword>
<gene>
    <name evidence="2" type="ORF">NDU88_002273</name>
</gene>
<feature type="compositionally biased region" description="Pro residues" evidence="1">
    <location>
        <begin position="1"/>
        <end position="10"/>
    </location>
</feature>